<dbReference type="RefSeq" id="WP_203366115.1">
    <property type="nucleotide sequence ID" value="NZ_WSFT01000029.1"/>
</dbReference>
<sequence>MNISFGAIADQMSLDTAVQYHEKLNIDTIITDGKDVTFEIEEEPTSLPAK</sequence>
<evidence type="ECO:0000313" key="2">
    <source>
        <dbReference type="Proteomes" id="UP000724672"/>
    </source>
</evidence>
<name>A0A942V1A5_9FIRM</name>
<proteinExistence type="predicted"/>
<dbReference type="EMBL" id="WSFT01000029">
    <property type="protein sequence ID" value="MBS4538187.1"/>
    <property type="molecule type" value="Genomic_DNA"/>
</dbReference>
<protein>
    <submittedName>
        <fullName evidence="1">Uncharacterized protein</fullName>
    </submittedName>
</protein>
<reference evidence="1" key="1">
    <citation type="submission" date="2019-12" db="EMBL/GenBank/DDBJ databases">
        <title>Clostridiaceae gen. nov. sp. nov., isolated from sediment in Xinjiang, China.</title>
        <authorList>
            <person name="Zhang R."/>
        </authorList>
    </citation>
    <scope>NUCLEOTIDE SEQUENCE</scope>
    <source>
        <strain evidence="1">D2Q-11</strain>
    </source>
</reference>
<organism evidence="1 2">
    <name type="scientific">Anaeromonas frigoriresistens</name>
    <dbReference type="NCBI Taxonomy" id="2683708"/>
    <lineage>
        <taxon>Bacteria</taxon>
        <taxon>Bacillati</taxon>
        <taxon>Bacillota</taxon>
        <taxon>Tissierellia</taxon>
        <taxon>Tissierellales</taxon>
        <taxon>Thermohalobacteraceae</taxon>
        <taxon>Anaeromonas</taxon>
    </lineage>
</organism>
<gene>
    <name evidence="1" type="ORF">GOQ27_06915</name>
</gene>
<accession>A0A942V1A5</accession>
<dbReference type="AlphaFoldDB" id="A0A942V1A5"/>
<dbReference type="Proteomes" id="UP000724672">
    <property type="component" value="Unassembled WGS sequence"/>
</dbReference>
<keyword evidence="2" id="KW-1185">Reference proteome</keyword>
<comment type="caution">
    <text evidence="1">The sequence shown here is derived from an EMBL/GenBank/DDBJ whole genome shotgun (WGS) entry which is preliminary data.</text>
</comment>
<evidence type="ECO:0000313" key="1">
    <source>
        <dbReference type="EMBL" id="MBS4538187.1"/>
    </source>
</evidence>